<keyword evidence="8" id="KW-0067">ATP-binding</keyword>
<dbReference type="Gene3D" id="3.40.50.300">
    <property type="entry name" value="P-loop containing nucleotide triphosphate hydrolases"/>
    <property type="match status" value="2"/>
</dbReference>
<evidence type="ECO:0000256" key="2">
    <source>
        <dbReference type="ARBA" id="ARBA00004496"/>
    </source>
</evidence>
<keyword evidence="6" id="KW-0378">Hydrolase</keyword>
<keyword evidence="7" id="KW-0347">Helicase</keyword>
<evidence type="ECO:0000259" key="18">
    <source>
        <dbReference type="PROSITE" id="PS51192"/>
    </source>
</evidence>
<feature type="compositionally biased region" description="Basic and acidic residues" evidence="17">
    <location>
        <begin position="796"/>
        <end position="812"/>
    </location>
</feature>
<dbReference type="PROSITE" id="PS51192">
    <property type="entry name" value="HELICASE_ATP_BIND_1"/>
    <property type="match status" value="1"/>
</dbReference>
<evidence type="ECO:0000256" key="14">
    <source>
        <dbReference type="ARBA" id="ARBA00068282"/>
    </source>
</evidence>
<evidence type="ECO:0000256" key="1">
    <source>
        <dbReference type="ARBA" id="ARBA00004123"/>
    </source>
</evidence>
<feature type="domain" description="DEAD-box RNA helicase Q" evidence="20">
    <location>
        <begin position="237"/>
        <end position="265"/>
    </location>
</feature>
<dbReference type="AlphaFoldDB" id="A0A672YK08"/>
<dbReference type="InterPro" id="IPR014001">
    <property type="entry name" value="Helicase_ATP-bd"/>
</dbReference>
<evidence type="ECO:0000256" key="7">
    <source>
        <dbReference type="ARBA" id="ARBA00022806"/>
    </source>
</evidence>
<dbReference type="Pfam" id="PF00270">
    <property type="entry name" value="DEAD"/>
    <property type="match status" value="1"/>
</dbReference>
<evidence type="ECO:0000313" key="21">
    <source>
        <dbReference type="Ensembl" id="ENSSORP00005004935.1"/>
    </source>
</evidence>
<dbReference type="Pfam" id="PF00271">
    <property type="entry name" value="Helicase_C"/>
    <property type="match status" value="1"/>
</dbReference>
<evidence type="ECO:0000256" key="3">
    <source>
        <dbReference type="ARBA" id="ARBA00012552"/>
    </source>
</evidence>
<keyword evidence="10" id="KW-0175">Coiled coil</keyword>
<dbReference type="CDD" id="cd18787">
    <property type="entry name" value="SF2_C_DEAD"/>
    <property type="match status" value="1"/>
</dbReference>
<organism evidence="21 22">
    <name type="scientific">Sphaeramia orbicularis</name>
    <name type="common">orbiculate cardinalfish</name>
    <dbReference type="NCBI Taxonomy" id="375764"/>
    <lineage>
        <taxon>Eukaryota</taxon>
        <taxon>Metazoa</taxon>
        <taxon>Chordata</taxon>
        <taxon>Craniata</taxon>
        <taxon>Vertebrata</taxon>
        <taxon>Euteleostomi</taxon>
        <taxon>Actinopterygii</taxon>
        <taxon>Neopterygii</taxon>
        <taxon>Teleostei</taxon>
        <taxon>Neoteleostei</taxon>
        <taxon>Acanthomorphata</taxon>
        <taxon>Gobiaria</taxon>
        <taxon>Kurtiformes</taxon>
        <taxon>Apogonoidei</taxon>
        <taxon>Apogonidae</taxon>
        <taxon>Apogoninae</taxon>
        <taxon>Sphaeramia</taxon>
    </lineage>
</organism>
<dbReference type="GO" id="GO:0003724">
    <property type="term" value="F:RNA helicase activity"/>
    <property type="evidence" value="ECO:0007669"/>
    <property type="project" value="UniProtKB-EC"/>
</dbReference>
<feature type="region of interest" description="Disordered" evidence="17">
    <location>
        <begin position="68"/>
        <end position="112"/>
    </location>
</feature>
<dbReference type="GO" id="GO:0003723">
    <property type="term" value="F:RNA binding"/>
    <property type="evidence" value="ECO:0007669"/>
    <property type="project" value="UniProtKB-KW"/>
</dbReference>
<feature type="compositionally biased region" description="Gly residues" evidence="17">
    <location>
        <begin position="1"/>
        <end position="20"/>
    </location>
</feature>
<gene>
    <name evidence="21" type="primary">ddx42</name>
</gene>
<evidence type="ECO:0000256" key="8">
    <source>
        <dbReference type="ARBA" id="ARBA00022840"/>
    </source>
</evidence>
<feature type="compositionally biased region" description="Gly residues" evidence="17">
    <location>
        <begin position="813"/>
        <end position="828"/>
    </location>
</feature>
<dbReference type="InterPro" id="IPR001650">
    <property type="entry name" value="Helicase_C-like"/>
</dbReference>
<sequence>MNWNKGGPGIKRGFGFGGFSLAGKKEEPRLTQKSHTSFGATGSGGGYGKNQQLPSFYKIGTKRANFDEENAYFEDDEEESSSNVDLPYIPAENSPTRQQMQAGGGSDSEDDPLDAFMAEVENQAAKDMRKLEEKEKEKSTEAYFRYMAENPTAGLTQEEEEENVDYDSDGNPIAPTTKKIIMPLPPIDHTEIDYAPFEKNFYNEHEELSSLTGTQVIELRQKLNLRVSGAAPPKPCTSFAHFGFDEQLMHQIRKSEYTQPTPIQCQGVPIALSGRDMIGIAKTGSGKTAAFIWPMLVHIMDQKELEPGEGPIAIIVCPTRELCQQIHAECKRFGKAYSLRSVAVYGGGSMWEQAKALQEGAEIVVCTPGRLIDHVKKKATSLQRVTYLVFDEADRMFDMGFEYQVRSIASHVRPDRQTLLFSATFRKKIERLARDILVDPIRVVQGDIGEANEDVTQVVEMLHGGSDKWGWLTRRLVEFTSTGSVLIFVTKKANCEELATNLTQEGYSLGLLHGDMDQSERNKVISDFKKKNLPVLVATDVAARGLDIPSIRTVVNYDVARDIDTHTHRIGRTGRAGEKGVAYTLLTNKDTSFAGDLVRNLEGANQSVSKELMDLAMQNPWFRKSRFKGGKGKKLNIGGGGLGYRERPGLGAESSVSFLIFKKNLTRKNPTEIKNAQYKSHFVAASSGPPKLSAKSSSSSGWTSAGSLSSVPTESANGSERSHAAASMLSGFTSAGSLSSVATSQTSSPLIQYPATPRDSPRDRHGEDRGRHGDGHGHPPPQRQERQERTGTTATADRDRHSSSSRHGDSRNGDGGTEMIGGAKGTTGGDDSFAVPEPPKRRKSRWDN</sequence>
<feature type="domain" description="Helicase ATP-binding" evidence="18">
    <location>
        <begin position="268"/>
        <end position="443"/>
    </location>
</feature>
<dbReference type="SUPFAM" id="SSF52540">
    <property type="entry name" value="P-loop containing nucleoside triphosphate hydrolases"/>
    <property type="match status" value="1"/>
</dbReference>
<evidence type="ECO:0000313" key="22">
    <source>
        <dbReference type="Proteomes" id="UP000472271"/>
    </source>
</evidence>
<comment type="catalytic activity">
    <reaction evidence="12">
        <text>ATP + H2O = ADP + phosphate + H(+)</text>
        <dbReference type="Rhea" id="RHEA:13065"/>
        <dbReference type="ChEBI" id="CHEBI:15377"/>
        <dbReference type="ChEBI" id="CHEBI:15378"/>
        <dbReference type="ChEBI" id="CHEBI:30616"/>
        <dbReference type="ChEBI" id="CHEBI:43474"/>
        <dbReference type="ChEBI" id="CHEBI:456216"/>
        <dbReference type="EC" id="3.6.4.13"/>
    </reaction>
</comment>
<keyword evidence="9" id="KW-0694">RNA-binding</keyword>
<dbReference type="EC" id="3.6.4.13" evidence="3"/>
<protein>
    <recommendedName>
        <fullName evidence="14">ATP-dependent RNA helicase DDX42</fullName>
        <ecNumber evidence="3">3.6.4.13</ecNumber>
    </recommendedName>
    <alternativeName>
        <fullName evidence="15">DEAD box protein 42</fullName>
    </alternativeName>
</protein>
<name>A0A672YK08_9TELE</name>
<dbReference type="InterPro" id="IPR011545">
    <property type="entry name" value="DEAD/DEAH_box_helicase_dom"/>
</dbReference>
<reference evidence="21" key="2">
    <citation type="submission" date="2025-08" db="UniProtKB">
        <authorList>
            <consortium name="Ensembl"/>
        </authorList>
    </citation>
    <scope>IDENTIFICATION</scope>
</reference>
<dbReference type="Ensembl" id="ENSSORT00005005075.1">
    <property type="protein sequence ID" value="ENSSORP00005004935.1"/>
    <property type="gene ID" value="ENSSORG00005002939.1"/>
</dbReference>
<feature type="compositionally biased region" description="Basic and acidic residues" evidence="17">
    <location>
        <begin position="759"/>
        <end position="789"/>
    </location>
</feature>
<accession>A0A672YK08</accession>
<reference evidence="21" key="1">
    <citation type="submission" date="2019-06" db="EMBL/GenBank/DDBJ databases">
        <authorList>
            <consortium name="Wellcome Sanger Institute Data Sharing"/>
        </authorList>
    </citation>
    <scope>NUCLEOTIDE SEQUENCE [LARGE SCALE GENOMIC DNA]</scope>
</reference>
<comment type="subcellular location">
    <subcellularLocation>
        <location evidence="2">Cytoplasm</location>
    </subcellularLocation>
    <subcellularLocation>
        <location evidence="1">Nucleus</location>
    </subcellularLocation>
</comment>
<evidence type="ECO:0000256" key="15">
    <source>
        <dbReference type="ARBA" id="ARBA00075438"/>
    </source>
</evidence>
<dbReference type="InterPro" id="IPR027417">
    <property type="entry name" value="P-loop_NTPase"/>
</dbReference>
<evidence type="ECO:0000256" key="6">
    <source>
        <dbReference type="ARBA" id="ARBA00022801"/>
    </source>
</evidence>
<evidence type="ECO:0000256" key="10">
    <source>
        <dbReference type="ARBA" id="ARBA00023054"/>
    </source>
</evidence>
<feature type="compositionally biased region" description="Low complexity" evidence="17">
    <location>
        <begin position="739"/>
        <end position="748"/>
    </location>
</feature>
<keyword evidence="4" id="KW-0963">Cytoplasm</keyword>
<keyword evidence="11" id="KW-0539">Nucleus</keyword>
<dbReference type="GO" id="GO:0005634">
    <property type="term" value="C:nucleus"/>
    <property type="evidence" value="ECO:0007669"/>
    <property type="project" value="UniProtKB-SubCell"/>
</dbReference>
<dbReference type="InterPro" id="IPR000629">
    <property type="entry name" value="RNA-helicase_DEAD-box_CS"/>
</dbReference>
<evidence type="ECO:0000256" key="5">
    <source>
        <dbReference type="ARBA" id="ARBA00022741"/>
    </source>
</evidence>
<evidence type="ECO:0000256" key="12">
    <source>
        <dbReference type="ARBA" id="ARBA00047984"/>
    </source>
</evidence>
<dbReference type="SMART" id="SM00490">
    <property type="entry name" value="HELICc"/>
    <property type="match status" value="1"/>
</dbReference>
<evidence type="ECO:0000256" key="17">
    <source>
        <dbReference type="SAM" id="MobiDB-lite"/>
    </source>
</evidence>
<dbReference type="GO" id="GO:0005737">
    <property type="term" value="C:cytoplasm"/>
    <property type="evidence" value="ECO:0007669"/>
    <property type="project" value="UniProtKB-SubCell"/>
</dbReference>
<evidence type="ECO:0000256" key="9">
    <source>
        <dbReference type="ARBA" id="ARBA00022884"/>
    </source>
</evidence>
<dbReference type="Proteomes" id="UP000472271">
    <property type="component" value="Chromosome 8"/>
</dbReference>
<keyword evidence="5" id="KW-0547">Nucleotide-binding</keyword>
<dbReference type="GO" id="GO:0005524">
    <property type="term" value="F:ATP binding"/>
    <property type="evidence" value="ECO:0007669"/>
    <property type="project" value="UniProtKB-KW"/>
</dbReference>
<dbReference type="CDD" id="cd17952">
    <property type="entry name" value="DEADc_DDX42"/>
    <property type="match status" value="1"/>
</dbReference>
<evidence type="ECO:0000259" key="19">
    <source>
        <dbReference type="PROSITE" id="PS51194"/>
    </source>
</evidence>
<evidence type="ECO:0000256" key="16">
    <source>
        <dbReference type="PROSITE-ProRule" id="PRU00552"/>
    </source>
</evidence>
<feature type="short sequence motif" description="Q motif" evidence="16">
    <location>
        <begin position="237"/>
        <end position="265"/>
    </location>
</feature>
<dbReference type="InterPro" id="IPR014014">
    <property type="entry name" value="RNA_helicase_DEAD_Q_motif"/>
</dbReference>
<keyword evidence="22" id="KW-1185">Reference proteome</keyword>
<dbReference type="PANTHER" id="PTHR47958">
    <property type="entry name" value="ATP-DEPENDENT RNA HELICASE DBP3"/>
    <property type="match status" value="1"/>
</dbReference>
<proteinExistence type="inferred from homology"/>
<comment type="similarity">
    <text evidence="13">Belongs to the DEAD box helicase family. DDX42 subfamily.</text>
</comment>
<dbReference type="GO" id="GO:0016787">
    <property type="term" value="F:hydrolase activity"/>
    <property type="evidence" value="ECO:0007669"/>
    <property type="project" value="UniProtKB-KW"/>
</dbReference>
<feature type="region of interest" description="Disordered" evidence="17">
    <location>
        <begin position="685"/>
        <end position="722"/>
    </location>
</feature>
<dbReference type="PROSITE" id="PS51195">
    <property type="entry name" value="Q_MOTIF"/>
    <property type="match status" value="1"/>
</dbReference>
<evidence type="ECO:0000256" key="11">
    <source>
        <dbReference type="ARBA" id="ARBA00023242"/>
    </source>
</evidence>
<dbReference type="PROSITE" id="PS00039">
    <property type="entry name" value="DEAD_ATP_HELICASE"/>
    <property type="match status" value="1"/>
</dbReference>
<feature type="compositionally biased region" description="Acidic residues" evidence="17">
    <location>
        <begin position="68"/>
        <end position="80"/>
    </location>
</feature>
<reference evidence="21" key="3">
    <citation type="submission" date="2025-09" db="UniProtKB">
        <authorList>
            <consortium name="Ensembl"/>
        </authorList>
    </citation>
    <scope>IDENTIFICATION</scope>
</reference>
<feature type="region of interest" description="Disordered" evidence="17">
    <location>
        <begin position="739"/>
        <end position="848"/>
    </location>
</feature>
<feature type="compositionally biased region" description="Low complexity" evidence="17">
    <location>
        <begin position="685"/>
        <end position="710"/>
    </location>
</feature>
<feature type="region of interest" description="Disordered" evidence="17">
    <location>
        <begin position="1"/>
        <end position="53"/>
    </location>
</feature>
<evidence type="ECO:0000256" key="4">
    <source>
        <dbReference type="ARBA" id="ARBA00022490"/>
    </source>
</evidence>
<dbReference type="SMART" id="SM00487">
    <property type="entry name" value="DEXDc"/>
    <property type="match status" value="1"/>
</dbReference>
<evidence type="ECO:0000256" key="13">
    <source>
        <dbReference type="ARBA" id="ARBA00061633"/>
    </source>
</evidence>
<feature type="domain" description="Helicase C-terminal" evidence="19">
    <location>
        <begin position="471"/>
        <end position="616"/>
    </location>
</feature>
<dbReference type="FunFam" id="3.40.50.300:FF:000524">
    <property type="entry name" value="ATP-dependent RNA helicase DDX42"/>
    <property type="match status" value="1"/>
</dbReference>
<evidence type="ECO:0000259" key="20">
    <source>
        <dbReference type="PROSITE" id="PS51195"/>
    </source>
</evidence>
<dbReference type="PROSITE" id="PS51194">
    <property type="entry name" value="HELICASE_CTER"/>
    <property type="match status" value="1"/>
</dbReference>
<dbReference type="FunFam" id="3.40.50.300:FF:000079">
    <property type="entry name" value="probable ATP-dependent RNA helicase DDX17"/>
    <property type="match status" value="1"/>
</dbReference>